<accession>A0A4V4HRY8</accession>
<dbReference type="OrthoDB" id="5185386at2"/>
<comment type="caution">
    <text evidence="1">The sequence shown here is derived from an EMBL/GenBank/DDBJ whole genome shotgun (WGS) entry which is preliminary data.</text>
</comment>
<evidence type="ECO:0000313" key="1">
    <source>
        <dbReference type="EMBL" id="THV39766.1"/>
    </source>
</evidence>
<name>A0A4V4HRY8_9ACTN</name>
<dbReference type="Proteomes" id="UP000308760">
    <property type="component" value="Unassembled WGS sequence"/>
</dbReference>
<dbReference type="AlphaFoldDB" id="A0A4V4HRY8"/>
<dbReference type="RefSeq" id="WP_136535685.1">
    <property type="nucleotide sequence ID" value="NZ_STGY01000062.1"/>
</dbReference>
<reference evidence="1 2" key="2">
    <citation type="submission" date="2019-05" db="EMBL/GenBank/DDBJ databases">
        <title>Glycomyces buryatensis sp. nov.</title>
        <authorList>
            <person name="Nikitina E."/>
        </authorList>
    </citation>
    <scope>NUCLEOTIDE SEQUENCE [LARGE SCALE GENOMIC DNA]</scope>
    <source>
        <strain evidence="1 2">18</strain>
    </source>
</reference>
<sequence length="240" mass="25870">MRYRDRLERTERLLERYARFIGPQSADSLRSMVLHGEPGLAVEDLASALVRNKVKLDWGDAVEFRQLLTGFQRCPDTPSDIEDLLLFGEAPSDGYFFYLFDPSDPFAVAAATAECFPVPPERIGVMVDDVPAPGTPDRPLALVQHSPAEGAASVEFSAGPEFVGLVGGVSELAVARSLCRAVGASAMLGAHGLTPNQWMLVTAVGGHGVVMVDGDASDDGRWEILFAYEPIEDAPDLPVR</sequence>
<proteinExistence type="predicted"/>
<evidence type="ECO:0000313" key="2">
    <source>
        <dbReference type="Proteomes" id="UP000308760"/>
    </source>
</evidence>
<organism evidence="1 2">
    <name type="scientific">Glycomyces buryatensis</name>
    <dbReference type="NCBI Taxonomy" id="2570927"/>
    <lineage>
        <taxon>Bacteria</taxon>
        <taxon>Bacillati</taxon>
        <taxon>Actinomycetota</taxon>
        <taxon>Actinomycetes</taxon>
        <taxon>Glycomycetales</taxon>
        <taxon>Glycomycetaceae</taxon>
        <taxon>Glycomyces</taxon>
    </lineage>
</organism>
<dbReference type="EMBL" id="STGY01000062">
    <property type="protein sequence ID" value="THV39766.1"/>
    <property type="molecule type" value="Genomic_DNA"/>
</dbReference>
<gene>
    <name evidence="1" type="ORF">FAB82_16750</name>
</gene>
<keyword evidence="2" id="KW-1185">Reference proteome</keyword>
<reference evidence="2" key="1">
    <citation type="submission" date="2019-04" db="EMBL/GenBank/DDBJ databases">
        <title>Nocardioides xinjiangensis sp. nov.</title>
        <authorList>
            <person name="Liu S."/>
        </authorList>
    </citation>
    <scope>NUCLEOTIDE SEQUENCE [LARGE SCALE GENOMIC DNA]</scope>
    <source>
        <strain evidence="2">18</strain>
    </source>
</reference>
<protein>
    <submittedName>
        <fullName evidence="1">Uncharacterized protein</fullName>
    </submittedName>
</protein>